<name>A0A0P1AU29_PLAHL</name>
<dbReference type="OMA" id="EYTECVV"/>
<sequence>MILEVTRDPCASNIVSMRGVRLHACLPHPLTDDLSKQLQLLAASGLYSQDVTNNTHSARQHNLMSRFLIKTSIQPIGPNFVNVSTKQQTQKEVNRSGVFDSKFRNGKRSEKLLLQGLQFLFHCEYLALVEYTECVVPTIYVMYKSVLELLPNIVYYPGGAGHWGSFAISNIMLFAMLEMGSFLFLNQFIQRKFKISPVYQVAYVLESQVWKVQSILFLAVFLLPFELAHHGMSLY</sequence>
<dbReference type="Proteomes" id="UP000054928">
    <property type="component" value="Unassembled WGS sequence"/>
</dbReference>
<dbReference type="AlphaFoldDB" id="A0A0P1AU29"/>
<dbReference type="RefSeq" id="XP_024581457.1">
    <property type="nucleotide sequence ID" value="XM_024715795.1"/>
</dbReference>
<keyword evidence="3" id="KW-1185">Reference proteome</keyword>
<dbReference type="GeneID" id="36396468"/>
<evidence type="ECO:0000313" key="2">
    <source>
        <dbReference type="EMBL" id="CEG45088.1"/>
    </source>
</evidence>
<dbReference type="EMBL" id="CCYD01001546">
    <property type="protein sequence ID" value="CEG45088.1"/>
    <property type="molecule type" value="Genomic_DNA"/>
</dbReference>
<keyword evidence="1" id="KW-0472">Membrane</keyword>
<keyword evidence="1" id="KW-1133">Transmembrane helix</keyword>
<accession>A0A0P1AU29</accession>
<organism evidence="2 3">
    <name type="scientific">Plasmopara halstedii</name>
    <name type="common">Downy mildew of sunflower</name>
    <dbReference type="NCBI Taxonomy" id="4781"/>
    <lineage>
        <taxon>Eukaryota</taxon>
        <taxon>Sar</taxon>
        <taxon>Stramenopiles</taxon>
        <taxon>Oomycota</taxon>
        <taxon>Peronosporomycetes</taxon>
        <taxon>Peronosporales</taxon>
        <taxon>Peronosporaceae</taxon>
        <taxon>Plasmopara</taxon>
    </lineage>
</organism>
<keyword evidence="1" id="KW-0812">Transmembrane</keyword>
<reference evidence="3" key="1">
    <citation type="submission" date="2014-09" db="EMBL/GenBank/DDBJ databases">
        <authorList>
            <person name="Sharma Rahul"/>
            <person name="Thines Marco"/>
        </authorList>
    </citation>
    <scope>NUCLEOTIDE SEQUENCE [LARGE SCALE GENOMIC DNA]</scope>
</reference>
<proteinExistence type="predicted"/>
<evidence type="ECO:0000313" key="3">
    <source>
        <dbReference type="Proteomes" id="UP000054928"/>
    </source>
</evidence>
<dbReference type="OrthoDB" id="121624at2759"/>
<protein>
    <submittedName>
        <fullName evidence="2">Uncharacterized protein</fullName>
    </submittedName>
</protein>
<evidence type="ECO:0000256" key="1">
    <source>
        <dbReference type="SAM" id="Phobius"/>
    </source>
</evidence>
<feature type="transmembrane region" description="Helical" evidence="1">
    <location>
        <begin position="163"/>
        <end position="185"/>
    </location>
</feature>